<keyword evidence="2 6" id="KW-0645">Protease</keyword>
<evidence type="ECO:0000256" key="4">
    <source>
        <dbReference type="ARBA" id="ARBA00022989"/>
    </source>
</evidence>
<gene>
    <name evidence="6" type="ORF">NCTC12195_01820</name>
</gene>
<keyword evidence="3" id="KW-0812">Transmembrane</keyword>
<sequence length="58" mass="6770">MINLACKKNDVIVELDGKDVEDNLRYRQIIFAHKDDLKTLPAKIYRDGKVKDINIKLK</sequence>
<dbReference type="AlphaFoldDB" id="A0A380FDS6"/>
<keyword evidence="4" id="KW-0472">Membrane</keyword>
<dbReference type="EMBL" id="UHDK01000001">
    <property type="protein sequence ID" value="SUM32377.1"/>
    <property type="molecule type" value="Genomic_DNA"/>
</dbReference>
<evidence type="ECO:0000313" key="6">
    <source>
        <dbReference type="EMBL" id="SUM32377.1"/>
    </source>
</evidence>
<evidence type="ECO:0000313" key="7">
    <source>
        <dbReference type="Proteomes" id="UP000255277"/>
    </source>
</evidence>
<evidence type="ECO:0000259" key="5">
    <source>
        <dbReference type="Pfam" id="PF13180"/>
    </source>
</evidence>
<evidence type="ECO:0000256" key="1">
    <source>
        <dbReference type="ARBA" id="ARBA00004162"/>
    </source>
</evidence>
<evidence type="ECO:0000256" key="2">
    <source>
        <dbReference type="ARBA" id="ARBA00022670"/>
    </source>
</evidence>
<keyword evidence="6" id="KW-0378">Hydrolase</keyword>
<comment type="subcellular location">
    <subcellularLocation>
        <location evidence="1">Cell membrane</location>
        <topology evidence="1">Single-pass membrane protein</topology>
    </subcellularLocation>
</comment>
<dbReference type="Proteomes" id="UP000255277">
    <property type="component" value="Unassembled WGS sequence"/>
</dbReference>
<keyword evidence="4" id="KW-1133">Transmembrane helix</keyword>
<feature type="domain" description="PDZ" evidence="5">
    <location>
        <begin position="7"/>
        <end position="57"/>
    </location>
</feature>
<dbReference type="Gene3D" id="2.30.42.10">
    <property type="match status" value="1"/>
</dbReference>
<reference evidence="6 7" key="1">
    <citation type="submission" date="2018-06" db="EMBL/GenBank/DDBJ databases">
        <authorList>
            <consortium name="Pathogen Informatics"/>
            <person name="Doyle S."/>
        </authorList>
    </citation>
    <scope>NUCLEOTIDE SEQUENCE [LARGE SCALE GENOMIC DNA]</scope>
    <source>
        <strain evidence="6 7">NCTC12195</strain>
    </source>
</reference>
<dbReference type="InterPro" id="IPR001478">
    <property type="entry name" value="PDZ"/>
</dbReference>
<evidence type="ECO:0000256" key="3">
    <source>
        <dbReference type="ARBA" id="ARBA00022692"/>
    </source>
</evidence>
<dbReference type="GO" id="GO:0006508">
    <property type="term" value="P:proteolysis"/>
    <property type="evidence" value="ECO:0007669"/>
    <property type="project" value="UniProtKB-KW"/>
</dbReference>
<name>A0A380FDS6_STAGA</name>
<dbReference type="Pfam" id="PF13180">
    <property type="entry name" value="PDZ_2"/>
    <property type="match status" value="1"/>
</dbReference>
<protein>
    <submittedName>
        <fullName evidence="6">Serine protease</fullName>
        <ecNumber evidence="6">3.4.21.-</ecNumber>
    </submittedName>
</protein>
<dbReference type="GO" id="GO:0008233">
    <property type="term" value="F:peptidase activity"/>
    <property type="evidence" value="ECO:0007669"/>
    <property type="project" value="UniProtKB-KW"/>
</dbReference>
<proteinExistence type="predicted"/>
<dbReference type="InterPro" id="IPR036034">
    <property type="entry name" value="PDZ_sf"/>
</dbReference>
<dbReference type="SUPFAM" id="SSF50156">
    <property type="entry name" value="PDZ domain-like"/>
    <property type="match status" value="1"/>
</dbReference>
<dbReference type="EC" id="3.4.21.-" evidence="6"/>
<organism evidence="6 7">
    <name type="scientific">Staphylococcus gallinarum</name>
    <dbReference type="NCBI Taxonomy" id="1293"/>
    <lineage>
        <taxon>Bacteria</taxon>
        <taxon>Bacillati</taxon>
        <taxon>Bacillota</taxon>
        <taxon>Bacilli</taxon>
        <taxon>Bacillales</taxon>
        <taxon>Staphylococcaceae</taxon>
        <taxon>Staphylococcus</taxon>
    </lineage>
</organism>
<accession>A0A380FDS6</accession>